<dbReference type="PANTHER" id="PTHR43266">
    <property type="entry name" value="MACROLIDE-EFFLUX PROTEIN"/>
    <property type="match status" value="1"/>
</dbReference>
<keyword evidence="2" id="KW-0813">Transport</keyword>
<dbReference type="EMBL" id="JHEG02000012">
    <property type="protein sequence ID" value="KIE13726.1"/>
    <property type="molecule type" value="Genomic_DNA"/>
</dbReference>
<dbReference type="RefSeq" id="WP_050045146.1">
    <property type="nucleotide sequence ID" value="NZ_JHEG04000001.1"/>
</dbReference>
<evidence type="ECO:0000256" key="4">
    <source>
        <dbReference type="ARBA" id="ARBA00022692"/>
    </source>
</evidence>
<keyword evidence="3" id="KW-1003">Cell membrane</keyword>
<evidence type="ECO:0000313" key="9">
    <source>
        <dbReference type="EMBL" id="KAF3884402.1"/>
    </source>
</evidence>
<dbReference type="InterPro" id="IPR020846">
    <property type="entry name" value="MFS_dom"/>
</dbReference>
<dbReference type="GO" id="GO:0005886">
    <property type="term" value="C:plasma membrane"/>
    <property type="evidence" value="ECO:0007669"/>
    <property type="project" value="UniProtKB-SubCell"/>
</dbReference>
<feature type="transmembrane region" description="Helical" evidence="7">
    <location>
        <begin position="216"/>
        <end position="242"/>
    </location>
</feature>
<feature type="transmembrane region" description="Helical" evidence="7">
    <location>
        <begin position="136"/>
        <end position="156"/>
    </location>
</feature>
<keyword evidence="4 7" id="KW-0812">Transmembrane</keyword>
<evidence type="ECO:0000256" key="6">
    <source>
        <dbReference type="ARBA" id="ARBA00023136"/>
    </source>
</evidence>
<feature type="transmembrane region" description="Helical" evidence="7">
    <location>
        <begin position="7"/>
        <end position="30"/>
    </location>
</feature>
<evidence type="ECO:0000256" key="2">
    <source>
        <dbReference type="ARBA" id="ARBA00022448"/>
    </source>
</evidence>
<name>A0A0C1NLP6_9CYAN</name>
<dbReference type="OrthoDB" id="9775268at2"/>
<keyword evidence="6 7" id="KW-0472">Membrane</keyword>
<dbReference type="Proteomes" id="UP000029738">
    <property type="component" value="Unassembled WGS sequence"/>
</dbReference>
<accession>A0A0C1NLP6</accession>
<dbReference type="InterPro" id="IPR036259">
    <property type="entry name" value="MFS_trans_sf"/>
</dbReference>
<dbReference type="SUPFAM" id="SSF103473">
    <property type="entry name" value="MFS general substrate transporter"/>
    <property type="match status" value="1"/>
</dbReference>
<feature type="transmembrane region" description="Helical" evidence="7">
    <location>
        <begin position="68"/>
        <end position="90"/>
    </location>
</feature>
<feature type="transmembrane region" description="Helical" evidence="7">
    <location>
        <begin position="248"/>
        <end position="271"/>
    </location>
</feature>
<feature type="transmembrane region" description="Helical" evidence="7">
    <location>
        <begin position="278"/>
        <end position="295"/>
    </location>
</feature>
<organism evidence="10">
    <name type="scientific">Tolypothrix bouteillei VB521301</name>
    <dbReference type="NCBI Taxonomy" id="1479485"/>
    <lineage>
        <taxon>Bacteria</taxon>
        <taxon>Bacillati</taxon>
        <taxon>Cyanobacteriota</taxon>
        <taxon>Cyanophyceae</taxon>
        <taxon>Nostocales</taxon>
        <taxon>Tolypothrichaceae</taxon>
        <taxon>Tolypothrix</taxon>
    </lineage>
</organism>
<evidence type="ECO:0000313" key="10">
    <source>
        <dbReference type="EMBL" id="KIE13726.1"/>
    </source>
</evidence>
<gene>
    <name evidence="10" type="ORF">DA73_0203495</name>
    <name evidence="9" type="ORF">DA73_0400002105</name>
</gene>
<feature type="domain" description="Major facilitator superfamily (MFS) profile" evidence="8">
    <location>
        <begin position="3"/>
        <end position="416"/>
    </location>
</feature>
<dbReference type="CDD" id="cd06173">
    <property type="entry name" value="MFS_MefA_like"/>
    <property type="match status" value="1"/>
</dbReference>
<evidence type="ECO:0000256" key="1">
    <source>
        <dbReference type="ARBA" id="ARBA00004651"/>
    </source>
</evidence>
<evidence type="ECO:0000256" key="3">
    <source>
        <dbReference type="ARBA" id="ARBA00022475"/>
    </source>
</evidence>
<dbReference type="PROSITE" id="PS50850">
    <property type="entry name" value="MFS"/>
    <property type="match status" value="1"/>
</dbReference>
<evidence type="ECO:0000256" key="7">
    <source>
        <dbReference type="SAM" id="Phobius"/>
    </source>
</evidence>
<dbReference type="PANTHER" id="PTHR43266:SF2">
    <property type="entry name" value="MAJOR FACILITATOR SUPERFAMILY (MFS) PROFILE DOMAIN-CONTAINING PROTEIN"/>
    <property type="match status" value="1"/>
</dbReference>
<feature type="transmembrane region" description="Helical" evidence="7">
    <location>
        <begin position="36"/>
        <end position="56"/>
    </location>
</feature>
<dbReference type="InterPro" id="IPR011701">
    <property type="entry name" value="MFS"/>
</dbReference>
<sequence length="428" mass="46444">MQTFIILWFGQLVSLLGSGLTGFALSLWVYKNTNSVTQFALISVLTMLPNIIISPLAGALGDRWNRRWLMILGNCGAGLSILSMTLLLFIGHLELWHIYVATTASSAFNALQWPAYDATIAQIVPPQHLVRANGMFQLGLAIAQLISPVLGGFLLVTIQIQGVLILDGISFVFCLVMLLLVRLPKPGTTTKAEVSKNFVWKDSLVGWNYITTRPGLFWLLILNCIYHFVEGIAVVLSTPLFLSFTSTTVLGTMLSIGGSGMILGTAFISTWGGGKRRIYNVLGFMLLGGLCMLLAGLRRDVVLCTVAIFVHFFSLPIVVSSRQAIFQSKIASDVRARVFAVNRMLINLSLLLAYLVAGPLADRVFEPLLTVNGPLAGSVGKIIGVGPGRGIGLLFIIMGMLLIAAIVTSYLSPRLRRVESDIPNVISY</sequence>
<evidence type="ECO:0000259" key="8">
    <source>
        <dbReference type="PROSITE" id="PS50850"/>
    </source>
</evidence>
<keyword evidence="5 7" id="KW-1133">Transmembrane helix</keyword>
<dbReference type="Pfam" id="PF07690">
    <property type="entry name" value="MFS_1"/>
    <property type="match status" value="1"/>
</dbReference>
<evidence type="ECO:0000256" key="5">
    <source>
        <dbReference type="ARBA" id="ARBA00022989"/>
    </source>
</evidence>
<feature type="transmembrane region" description="Helical" evidence="7">
    <location>
        <begin position="96"/>
        <end position="116"/>
    </location>
</feature>
<feature type="transmembrane region" description="Helical" evidence="7">
    <location>
        <begin position="340"/>
        <end position="361"/>
    </location>
</feature>
<evidence type="ECO:0000313" key="11">
    <source>
        <dbReference type="Proteomes" id="UP000029738"/>
    </source>
</evidence>
<keyword evidence="11" id="KW-1185">Reference proteome</keyword>
<dbReference type="AlphaFoldDB" id="A0A0C1NLP6"/>
<feature type="transmembrane region" description="Helical" evidence="7">
    <location>
        <begin position="301"/>
        <end position="319"/>
    </location>
</feature>
<feature type="transmembrane region" description="Helical" evidence="7">
    <location>
        <begin position="162"/>
        <end position="181"/>
    </location>
</feature>
<feature type="transmembrane region" description="Helical" evidence="7">
    <location>
        <begin position="391"/>
        <end position="411"/>
    </location>
</feature>
<comment type="caution">
    <text evidence="10">The sequence shown here is derived from an EMBL/GenBank/DDBJ whole genome shotgun (WGS) entry which is preliminary data.</text>
</comment>
<protein>
    <submittedName>
        <fullName evidence="10">MFS transporter</fullName>
    </submittedName>
</protein>
<dbReference type="STRING" id="1479485.DA73_0203495"/>
<comment type="subcellular location">
    <subcellularLocation>
        <location evidence="1">Cell membrane</location>
        <topology evidence="1">Multi-pass membrane protein</topology>
    </subcellularLocation>
</comment>
<dbReference type="EMBL" id="JHEG04000001">
    <property type="protein sequence ID" value="KAF3884402.1"/>
    <property type="molecule type" value="Genomic_DNA"/>
</dbReference>
<proteinExistence type="predicted"/>
<reference evidence="10" key="1">
    <citation type="journal article" date="2015" name="Genome Announc.">
        <title>Draft Genome Sequence of Tolypothrix boutellei Strain VB521301.</title>
        <authorList>
            <person name="Chandrababunaidu M.M."/>
            <person name="Singh D."/>
            <person name="Sen D."/>
            <person name="Bhan S."/>
            <person name="Das S."/>
            <person name="Gupta A."/>
            <person name="Adhikary S.P."/>
            <person name="Tripathy S."/>
        </authorList>
    </citation>
    <scope>NUCLEOTIDE SEQUENCE</scope>
    <source>
        <strain evidence="10">VB521301</strain>
    </source>
</reference>
<dbReference type="Gene3D" id="1.20.1250.20">
    <property type="entry name" value="MFS general substrate transporter like domains"/>
    <property type="match status" value="1"/>
</dbReference>
<reference evidence="9" key="2">
    <citation type="submission" date="2019-11" db="EMBL/GenBank/DDBJ databases">
        <title>Improved Assembly of Tolypothrix boutellei genome.</title>
        <authorList>
            <person name="Sarangi A.N."/>
            <person name="Mukherjee M."/>
            <person name="Ghosh S."/>
            <person name="Singh D."/>
            <person name="Das A."/>
            <person name="Kant S."/>
            <person name="Prusty A."/>
            <person name="Tripathy S."/>
        </authorList>
    </citation>
    <scope>NUCLEOTIDE SEQUENCE</scope>
    <source>
        <strain evidence="9">VB521301</strain>
    </source>
</reference>
<dbReference type="GO" id="GO:0022857">
    <property type="term" value="F:transmembrane transporter activity"/>
    <property type="evidence" value="ECO:0007669"/>
    <property type="project" value="InterPro"/>
</dbReference>